<dbReference type="InterPro" id="IPR007049">
    <property type="entry name" value="Carb-sel_porin_OprB"/>
</dbReference>
<dbReference type="RefSeq" id="WP_088483001.1">
    <property type="nucleotide sequence ID" value="NZ_SGUE01000036.1"/>
</dbReference>
<dbReference type="EMBL" id="NISI01000002">
    <property type="protein sequence ID" value="OWR04868.1"/>
    <property type="molecule type" value="Genomic_DNA"/>
</dbReference>
<dbReference type="Proteomes" id="UP000197446">
    <property type="component" value="Unassembled WGS sequence"/>
</dbReference>
<dbReference type="InterPro" id="IPR038673">
    <property type="entry name" value="OprB_sf"/>
</dbReference>
<evidence type="ECO:0000313" key="3">
    <source>
        <dbReference type="EMBL" id="OWR04868.1"/>
    </source>
</evidence>
<proteinExistence type="inferred from homology"/>
<organism evidence="3 4">
    <name type="scientific">Roseateles puraquae</name>
    <dbReference type="NCBI Taxonomy" id="431059"/>
    <lineage>
        <taxon>Bacteria</taxon>
        <taxon>Pseudomonadati</taxon>
        <taxon>Pseudomonadota</taxon>
        <taxon>Betaproteobacteria</taxon>
        <taxon>Burkholderiales</taxon>
        <taxon>Sphaerotilaceae</taxon>
        <taxon>Roseateles</taxon>
    </lineage>
</organism>
<evidence type="ECO:0000313" key="4">
    <source>
        <dbReference type="Proteomes" id="UP000197446"/>
    </source>
</evidence>
<evidence type="ECO:0000256" key="2">
    <source>
        <dbReference type="RuleBase" id="RU363072"/>
    </source>
</evidence>
<dbReference type="Gene3D" id="2.40.160.180">
    <property type="entry name" value="Carbohydrate-selective porin OprB"/>
    <property type="match status" value="1"/>
</dbReference>
<dbReference type="GO" id="GO:0015288">
    <property type="term" value="F:porin activity"/>
    <property type="evidence" value="ECO:0007669"/>
    <property type="project" value="InterPro"/>
</dbReference>
<keyword evidence="4" id="KW-1185">Reference proteome</keyword>
<dbReference type="GO" id="GO:0008643">
    <property type="term" value="P:carbohydrate transport"/>
    <property type="evidence" value="ECO:0007669"/>
    <property type="project" value="InterPro"/>
</dbReference>
<dbReference type="Pfam" id="PF04966">
    <property type="entry name" value="OprB"/>
    <property type="match status" value="1"/>
</dbReference>
<comment type="caution">
    <text evidence="3">The sequence shown here is derived from an EMBL/GenBank/DDBJ whole genome shotgun (WGS) entry which is preliminary data.</text>
</comment>
<protein>
    <submittedName>
        <fullName evidence="3">Carbohydrate porin</fullName>
    </submittedName>
</protein>
<dbReference type="GO" id="GO:0016020">
    <property type="term" value="C:membrane"/>
    <property type="evidence" value="ECO:0007669"/>
    <property type="project" value="InterPro"/>
</dbReference>
<accession>A0A254NI43</accession>
<evidence type="ECO:0000256" key="1">
    <source>
        <dbReference type="ARBA" id="ARBA00008769"/>
    </source>
</evidence>
<gene>
    <name evidence="3" type="ORF">CDO81_09880</name>
</gene>
<sequence>MMIKHLSNTTPRRVGVLAWLASALLGIGLTMPVRAQRQDANLAPAALATEGANREDWNWHVQATNTTQRHGGFNSPYVGPNSLPPHESAKETVDVTLFLGLRLWKGGEFYVNPEFDQGYGLAGTLGVAGFTSGDAYKVGHDSVYGRLPRAFLRQTIALGDGASEVESGANQLAGTRPDDRLTLTLGKISVVDLFDSNRYAHDPRADFLSWSIIDGGAFDYAADSWGFSSGATVEWVRGDWSLRGGIYAMSKMPNGETLDGKFGQRQWLIEAERRYSWMGRSGAVRLLGFATEARMASYADALSQAQATGQMPTDLAPLRSFRRKHGLAFNAEQEVAEGIGAFVRYSWNDGRTEAFDFTDINRSIAAGLQVQGGLWQQPEHTLGVALASNSLSSPARQFFAAGGVGLLVGDGRLPHYANEQILEAYYRVPLGRFVSVTGDYQHVRNPAYNTDRGPVSVFALRLHAEY</sequence>
<comment type="similarity">
    <text evidence="1 2">Belongs to the OprB family.</text>
</comment>
<dbReference type="AlphaFoldDB" id="A0A254NI43"/>
<name>A0A254NI43_9BURK</name>
<reference evidence="3 4" key="1">
    <citation type="journal article" date="2007" name="Int. J. Syst. Evol. Microbiol.">
        <title>Description of Pelomonas aquatica sp. nov. and Pelomonas puraquae sp. nov., isolated from industrial and haemodialysis water.</title>
        <authorList>
            <person name="Gomila M."/>
            <person name="Bowien B."/>
            <person name="Falsen E."/>
            <person name="Moore E.R."/>
            <person name="Lalucat J."/>
        </authorList>
    </citation>
    <scope>NUCLEOTIDE SEQUENCE [LARGE SCALE GENOMIC DNA]</scope>
    <source>
        <strain evidence="3 4">CCUG 52769</strain>
    </source>
</reference>